<evidence type="ECO:0000256" key="4">
    <source>
        <dbReference type="ARBA" id="ARBA00009567"/>
    </source>
</evidence>
<comment type="caution">
    <text evidence="10">The sequence shown here is derived from an EMBL/GenBank/DDBJ whole genome shotgun (WGS) entry which is preliminary data.</text>
</comment>
<keyword evidence="11" id="KW-1185">Reference proteome</keyword>
<gene>
    <name evidence="10" type="ORF">A0H81_00750</name>
</gene>
<sequence>MYPPASLSGASEAVKTFDWTGHVPGFDDEPFRSTEEILQIVRGAAAEPRLLDVVIDSADALLADLGSLSRTTSFLSELLAVIRARNGPSRLILHVLSPSPLLPVLTQTRFSPSLVHVNAHPTALLTHLASAYLTPPPPLSSPEKFWRVFIPVAERHYESEKLVFGQGGEGSGGGSSCSRCSSVVRTGRGDGGAWTAPWRAGRMDRPAVESQGAPDPTQNLSFNLNLTPEQQRSRAQVPLPYAHEGKPAEQIPSSTIPAAILYDPDSADDIDDDDPDEDLDI</sequence>
<evidence type="ECO:0000256" key="6">
    <source>
        <dbReference type="ARBA" id="ARBA00022490"/>
    </source>
</evidence>
<evidence type="ECO:0000256" key="8">
    <source>
        <dbReference type="ARBA" id="ARBA00023242"/>
    </source>
</evidence>
<keyword evidence="6" id="KW-0963">Cytoplasm</keyword>
<dbReference type="GO" id="GO:0000049">
    <property type="term" value="F:tRNA binding"/>
    <property type="evidence" value="ECO:0007669"/>
    <property type="project" value="TreeGrafter"/>
</dbReference>
<comment type="subcellular location">
    <subcellularLocation>
        <location evidence="2">Cytoplasm</location>
    </subcellularLocation>
    <subcellularLocation>
        <location evidence="1">Nucleus</location>
    </subcellularLocation>
</comment>
<dbReference type="GO" id="GO:0002098">
    <property type="term" value="P:tRNA wobble uridine modification"/>
    <property type="evidence" value="ECO:0007669"/>
    <property type="project" value="InterPro"/>
</dbReference>
<organism evidence="10 11">
    <name type="scientific">Grifola frondosa</name>
    <name type="common">Maitake</name>
    <name type="synonym">Polyporus frondosus</name>
    <dbReference type="NCBI Taxonomy" id="5627"/>
    <lineage>
        <taxon>Eukaryota</taxon>
        <taxon>Fungi</taxon>
        <taxon>Dikarya</taxon>
        <taxon>Basidiomycota</taxon>
        <taxon>Agaricomycotina</taxon>
        <taxon>Agaricomycetes</taxon>
        <taxon>Polyporales</taxon>
        <taxon>Grifolaceae</taxon>
        <taxon>Grifola</taxon>
    </lineage>
</organism>
<comment type="similarity">
    <text evidence="4">Belongs to the ELP5 family.</text>
</comment>
<dbReference type="Proteomes" id="UP000092993">
    <property type="component" value="Unassembled WGS sequence"/>
</dbReference>
<comment type="pathway">
    <text evidence="3">tRNA modification; 5-methoxycarbonylmethyl-2-thiouridine-tRNA biosynthesis.</text>
</comment>
<dbReference type="EMBL" id="LUGG01000001">
    <property type="protein sequence ID" value="OBZ79343.1"/>
    <property type="molecule type" value="Genomic_DNA"/>
</dbReference>
<evidence type="ECO:0000256" key="3">
    <source>
        <dbReference type="ARBA" id="ARBA00005043"/>
    </source>
</evidence>
<evidence type="ECO:0000313" key="11">
    <source>
        <dbReference type="Proteomes" id="UP000092993"/>
    </source>
</evidence>
<dbReference type="AlphaFoldDB" id="A0A1C7MR66"/>
<evidence type="ECO:0000256" key="2">
    <source>
        <dbReference type="ARBA" id="ARBA00004496"/>
    </source>
</evidence>
<dbReference type="PANTHER" id="PTHR15641">
    <property type="entry name" value="ELONGATOR COMPLEX PROTEIN 5"/>
    <property type="match status" value="1"/>
</dbReference>
<dbReference type="InterPro" id="IPR019519">
    <property type="entry name" value="Elp5"/>
</dbReference>
<dbReference type="GO" id="GO:0005634">
    <property type="term" value="C:nucleus"/>
    <property type="evidence" value="ECO:0007669"/>
    <property type="project" value="UniProtKB-SubCell"/>
</dbReference>
<name>A0A1C7MR66_GRIFR</name>
<evidence type="ECO:0000256" key="7">
    <source>
        <dbReference type="ARBA" id="ARBA00022694"/>
    </source>
</evidence>
<dbReference type="OMA" id="LFCFLYP"/>
<dbReference type="OrthoDB" id="166907at2759"/>
<dbReference type="UniPathway" id="UPA00988"/>
<feature type="compositionally biased region" description="Acidic residues" evidence="9">
    <location>
        <begin position="265"/>
        <end position="281"/>
    </location>
</feature>
<dbReference type="PANTHER" id="PTHR15641:SF1">
    <property type="entry name" value="ELONGATOR COMPLEX PROTEIN 5"/>
    <property type="match status" value="1"/>
</dbReference>
<dbReference type="GO" id="GO:0033588">
    <property type="term" value="C:elongator holoenzyme complex"/>
    <property type="evidence" value="ECO:0007669"/>
    <property type="project" value="InterPro"/>
</dbReference>
<accession>A0A1C7MR66</accession>
<evidence type="ECO:0000256" key="5">
    <source>
        <dbReference type="ARBA" id="ARBA00020264"/>
    </source>
</evidence>
<dbReference type="GO" id="GO:0005829">
    <property type="term" value="C:cytosol"/>
    <property type="evidence" value="ECO:0007669"/>
    <property type="project" value="TreeGrafter"/>
</dbReference>
<evidence type="ECO:0000256" key="1">
    <source>
        <dbReference type="ARBA" id="ARBA00004123"/>
    </source>
</evidence>
<reference evidence="10 11" key="1">
    <citation type="submission" date="2016-03" db="EMBL/GenBank/DDBJ databases">
        <title>Whole genome sequencing of Grifola frondosa 9006-11.</title>
        <authorList>
            <person name="Min B."/>
            <person name="Park H."/>
            <person name="Kim J.-G."/>
            <person name="Cho H."/>
            <person name="Oh Y.-L."/>
            <person name="Kong W.-S."/>
            <person name="Choi I.-G."/>
        </authorList>
    </citation>
    <scope>NUCLEOTIDE SEQUENCE [LARGE SCALE GENOMIC DNA]</scope>
    <source>
        <strain evidence="10 11">9006-11</strain>
    </source>
</reference>
<keyword evidence="7" id="KW-0819">tRNA processing</keyword>
<evidence type="ECO:0000313" key="10">
    <source>
        <dbReference type="EMBL" id="OBZ79343.1"/>
    </source>
</evidence>
<feature type="region of interest" description="Disordered" evidence="9">
    <location>
        <begin position="230"/>
        <end position="281"/>
    </location>
</feature>
<protein>
    <recommendedName>
        <fullName evidence="5">Elongator complex protein 5</fullName>
    </recommendedName>
</protein>
<proteinExistence type="inferred from homology"/>
<keyword evidence="8" id="KW-0539">Nucleus</keyword>
<dbReference type="STRING" id="5627.A0A1C7MR66"/>
<evidence type="ECO:0000256" key="9">
    <source>
        <dbReference type="SAM" id="MobiDB-lite"/>
    </source>
</evidence>